<dbReference type="InterPro" id="IPR013783">
    <property type="entry name" value="Ig-like_fold"/>
</dbReference>
<feature type="compositionally biased region" description="Basic and acidic residues" evidence="1">
    <location>
        <begin position="784"/>
        <end position="798"/>
    </location>
</feature>
<feature type="region of interest" description="Disordered" evidence="1">
    <location>
        <begin position="759"/>
        <end position="798"/>
    </location>
</feature>
<evidence type="ECO:0000256" key="3">
    <source>
        <dbReference type="SAM" id="SignalP"/>
    </source>
</evidence>
<accession>A0A8J5ZUL7</accession>
<dbReference type="AlphaFoldDB" id="A0A8J5ZUL7"/>
<dbReference type="GO" id="GO:0005125">
    <property type="term" value="F:cytokine activity"/>
    <property type="evidence" value="ECO:0007669"/>
    <property type="project" value="InterPro"/>
</dbReference>
<evidence type="ECO:0000259" key="4">
    <source>
        <dbReference type="SMART" id="SM00409"/>
    </source>
</evidence>
<gene>
    <name evidence="5" type="ORF">J0S82_013243</name>
</gene>
<name>A0A8J5ZUL7_GALPY</name>
<keyword evidence="2" id="KW-0472">Membrane</keyword>
<dbReference type="GO" id="GO:0006955">
    <property type="term" value="P:immune response"/>
    <property type="evidence" value="ECO:0007669"/>
    <property type="project" value="InterPro"/>
</dbReference>
<feature type="transmembrane region" description="Helical" evidence="2">
    <location>
        <begin position="813"/>
        <end position="833"/>
    </location>
</feature>
<feature type="domain" description="Immunoglobulin" evidence="4">
    <location>
        <begin position="666"/>
        <end position="761"/>
    </location>
</feature>
<feature type="compositionally biased region" description="Basic and acidic residues" evidence="1">
    <location>
        <begin position="759"/>
        <end position="774"/>
    </location>
</feature>
<reference evidence="5" key="1">
    <citation type="journal article" date="2021" name="Evol. Appl.">
        <title>The genome of the Pyrenean desman and the effects of bottlenecks and inbreeding on the genomic landscape of an endangered species.</title>
        <authorList>
            <person name="Escoda L."/>
            <person name="Castresana J."/>
        </authorList>
    </citation>
    <scope>NUCLEOTIDE SEQUENCE</scope>
    <source>
        <strain evidence="5">IBE-C5619</strain>
    </source>
</reference>
<dbReference type="InterPro" id="IPR003599">
    <property type="entry name" value="Ig_sub"/>
</dbReference>
<proteinExistence type="predicted"/>
<dbReference type="SUPFAM" id="SSF48726">
    <property type="entry name" value="Immunoglobulin"/>
    <property type="match status" value="2"/>
</dbReference>
<organism evidence="5 6">
    <name type="scientific">Galemys pyrenaicus</name>
    <name type="common">Iberian desman</name>
    <name type="synonym">Pyrenean desman</name>
    <dbReference type="NCBI Taxonomy" id="202257"/>
    <lineage>
        <taxon>Eukaryota</taxon>
        <taxon>Metazoa</taxon>
        <taxon>Chordata</taxon>
        <taxon>Craniata</taxon>
        <taxon>Vertebrata</taxon>
        <taxon>Euteleostomi</taxon>
        <taxon>Mammalia</taxon>
        <taxon>Eutheria</taxon>
        <taxon>Laurasiatheria</taxon>
        <taxon>Eulipotyphla</taxon>
        <taxon>Talpidae</taxon>
        <taxon>Galemys</taxon>
    </lineage>
</organism>
<evidence type="ECO:0000313" key="5">
    <source>
        <dbReference type="EMBL" id="KAG8507541.1"/>
    </source>
</evidence>
<feature type="region of interest" description="Disordered" evidence="1">
    <location>
        <begin position="224"/>
        <end position="250"/>
    </location>
</feature>
<dbReference type="InterPro" id="IPR033231">
    <property type="entry name" value="SECTM1"/>
</dbReference>
<feature type="domain" description="Immunoglobulin" evidence="4">
    <location>
        <begin position="33"/>
        <end position="128"/>
    </location>
</feature>
<dbReference type="InterPro" id="IPR036179">
    <property type="entry name" value="Ig-like_dom_sf"/>
</dbReference>
<feature type="region of interest" description="Disordered" evidence="1">
    <location>
        <begin position="131"/>
        <end position="154"/>
    </location>
</feature>
<feature type="domain" description="Immunoglobulin" evidence="4">
    <location>
        <begin position="450"/>
        <end position="545"/>
    </location>
</feature>
<evidence type="ECO:0000256" key="2">
    <source>
        <dbReference type="SAM" id="Phobius"/>
    </source>
</evidence>
<dbReference type="GO" id="GO:0016020">
    <property type="term" value="C:membrane"/>
    <property type="evidence" value="ECO:0007669"/>
    <property type="project" value="TreeGrafter"/>
</dbReference>
<dbReference type="OrthoDB" id="9451016at2759"/>
<feature type="chain" id="PRO_5035209364" evidence="3">
    <location>
        <begin position="21"/>
        <end position="983"/>
    </location>
</feature>
<comment type="caution">
    <text evidence="5">The sequence shown here is derived from an EMBL/GenBank/DDBJ whole genome shotgun (WGS) entry which is preliminary data.</text>
</comment>
<keyword evidence="2" id="KW-1133">Transmembrane helix</keyword>
<keyword evidence="6" id="KW-1185">Reference proteome</keyword>
<keyword evidence="3" id="KW-0732">Signal</keyword>
<protein>
    <submittedName>
        <fullName evidence="5">Secreted and transmembrane protein 1</fullName>
    </submittedName>
</protein>
<feature type="transmembrane region" description="Helical" evidence="2">
    <location>
        <begin position="182"/>
        <end position="204"/>
    </location>
</feature>
<keyword evidence="2 5" id="KW-0812">Transmembrane</keyword>
<feature type="signal peptide" evidence="3">
    <location>
        <begin position="1"/>
        <end position="20"/>
    </location>
</feature>
<evidence type="ECO:0000256" key="1">
    <source>
        <dbReference type="SAM" id="MobiDB-lite"/>
    </source>
</evidence>
<dbReference type="Proteomes" id="UP000700334">
    <property type="component" value="Unassembled WGS sequence"/>
</dbReference>
<dbReference type="Gene3D" id="2.60.40.10">
    <property type="entry name" value="Immunoglobulins"/>
    <property type="match status" value="2"/>
</dbReference>
<feature type="domain" description="Immunoglobulin" evidence="4">
    <location>
        <begin position="258"/>
        <end position="353"/>
    </location>
</feature>
<dbReference type="EMBL" id="JAGFMF010012102">
    <property type="protein sequence ID" value="KAG8507541.1"/>
    <property type="molecule type" value="Genomic_DNA"/>
</dbReference>
<dbReference type="PANTHER" id="PTHR15123:SF5">
    <property type="entry name" value="SECRETED AND TRANSMEMBRANE PROTEIN 1"/>
    <property type="match status" value="1"/>
</dbReference>
<evidence type="ECO:0000313" key="6">
    <source>
        <dbReference type="Proteomes" id="UP000700334"/>
    </source>
</evidence>
<dbReference type="PANTHER" id="PTHR15123">
    <property type="entry name" value="SECRETED AND TRANSMEMBRANE PROTEIN 1"/>
    <property type="match status" value="1"/>
</dbReference>
<dbReference type="SMART" id="SM00409">
    <property type="entry name" value="IG"/>
    <property type="match status" value="4"/>
</dbReference>
<sequence>MALPAPWLLWTLLFLAPVLSSQQGAWDSPNCTEGVVTVHRGQRALMSCNNSSPFTHVEIRLRAPGKAAQLIFSEDAPGDFSHAGWRLMVRGGEAQLVTQDAQPSQAGEYAWVLTGRQKNTRKTRLEVTEPPDAVPTVPVHQETVHSGGGRSAPWAQVRPLQVLTQRASPPPDTATPQPRNHAWTISGICIGVLLCVVGVGLFAWRRSRGPSALETLVQTVPGATPASAAKRCRPDTPPGSYRNPREQEQAWDAPNCTESVVTVPRGQRALMSCTSSNPFTHVNINLTAPGESTQLIFRVNASGNYSCAGWRLVVRGGEAQLVIQDAQPGQAGEYTWHLVGRQKNTKNTSLEVTDEGELLGHRTTLPFLRCTAGSPEEPRLSVHTASSGNLLAPDVLSFPRSHRPVRDQDPGGLPASPMVPPVPWLLWTLLLLAPALSSQQGAWDAPNCTEGVVTVPRGQRALMSCTSSSPFTHVDIHLRAPGKPTQLIFRVVAPGDFSHAWWRLMVRGGEAQLVIQDAQPGQAGEYTWHLVGRQRSTKNTRLEVSEPTDVVPTVPTPQETVHLVRPSQATLGCSAAAWGVLRAPGLQKRSRELRSRADLTWAHTALWGLGLLHPRRSHRPVRDQDPGGLPASPMAPPAPCLLWTLLFLAPALSSQQGAWDSPNCTEGVVTVHRGQRALMSCTSSSPFTHIDIRLRAPGKPTQLIFSEDAPGDFSHAGWRLVVRGGEAQLVTQDAQPGQAGEYTWVLTGRQKNTRKTRLEVTAPRDEVPTKRMDQDSLTIDSEPQDEHLSGTDPHNSLHLDTEMPQPQIHNMTVVGISLGVLLCLVGVGLYAWYSTRGPSKMEKLAQPVPPPVGGASCGVPSPLTLGAQDTPVCQASLLCQAGPTQTPLIPAFPEVGIRFCLMKPGPPTPRPSAMSRWAMLGLEAPGRGEAKPLPAQSGVFRASLSSYKEPGVLPRMAGLGVLDDQLGLASLHNEPPPSTGVIS</sequence>